<evidence type="ECO:0000313" key="1">
    <source>
        <dbReference type="EMBL" id="TFK77873.1"/>
    </source>
</evidence>
<evidence type="ECO:0000313" key="2">
    <source>
        <dbReference type="Proteomes" id="UP000308197"/>
    </source>
</evidence>
<keyword evidence="2" id="KW-1185">Reference proteome</keyword>
<sequence>PLSSPDLEELRINVFANGQERLLDILVDVLWYRQERGLRLNRLFIAISPPDAGAFPKAKYFSALESLVDVFHCEEFGDWFADWNYAPPPSLIAVATA</sequence>
<dbReference type="AlphaFoldDB" id="A0A5C3NWH5"/>
<gene>
    <name evidence="1" type="ORF">K466DRAFT_607594</name>
</gene>
<dbReference type="Proteomes" id="UP000308197">
    <property type="component" value="Unassembled WGS sequence"/>
</dbReference>
<proteinExistence type="predicted"/>
<name>A0A5C3NWH5_9APHY</name>
<dbReference type="InParanoid" id="A0A5C3NWH5"/>
<feature type="non-terminal residue" evidence="1">
    <location>
        <position position="1"/>
    </location>
</feature>
<accession>A0A5C3NWH5</accession>
<reference evidence="1 2" key="1">
    <citation type="journal article" date="2019" name="Nat. Ecol. Evol.">
        <title>Megaphylogeny resolves global patterns of mushroom evolution.</title>
        <authorList>
            <person name="Varga T."/>
            <person name="Krizsan K."/>
            <person name="Foldi C."/>
            <person name="Dima B."/>
            <person name="Sanchez-Garcia M."/>
            <person name="Sanchez-Ramirez S."/>
            <person name="Szollosi G.J."/>
            <person name="Szarkandi J.G."/>
            <person name="Papp V."/>
            <person name="Albert L."/>
            <person name="Andreopoulos W."/>
            <person name="Angelini C."/>
            <person name="Antonin V."/>
            <person name="Barry K.W."/>
            <person name="Bougher N.L."/>
            <person name="Buchanan P."/>
            <person name="Buyck B."/>
            <person name="Bense V."/>
            <person name="Catcheside P."/>
            <person name="Chovatia M."/>
            <person name="Cooper J."/>
            <person name="Damon W."/>
            <person name="Desjardin D."/>
            <person name="Finy P."/>
            <person name="Geml J."/>
            <person name="Haridas S."/>
            <person name="Hughes K."/>
            <person name="Justo A."/>
            <person name="Karasinski D."/>
            <person name="Kautmanova I."/>
            <person name="Kiss B."/>
            <person name="Kocsube S."/>
            <person name="Kotiranta H."/>
            <person name="LaButti K.M."/>
            <person name="Lechner B.E."/>
            <person name="Liimatainen K."/>
            <person name="Lipzen A."/>
            <person name="Lukacs Z."/>
            <person name="Mihaltcheva S."/>
            <person name="Morgado L.N."/>
            <person name="Niskanen T."/>
            <person name="Noordeloos M.E."/>
            <person name="Ohm R.A."/>
            <person name="Ortiz-Santana B."/>
            <person name="Ovrebo C."/>
            <person name="Racz N."/>
            <person name="Riley R."/>
            <person name="Savchenko A."/>
            <person name="Shiryaev A."/>
            <person name="Soop K."/>
            <person name="Spirin V."/>
            <person name="Szebenyi C."/>
            <person name="Tomsovsky M."/>
            <person name="Tulloss R.E."/>
            <person name="Uehling J."/>
            <person name="Grigoriev I.V."/>
            <person name="Vagvolgyi C."/>
            <person name="Papp T."/>
            <person name="Martin F.M."/>
            <person name="Miettinen O."/>
            <person name="Hibbett D.S."/>
            <person name="Nagy L.G."/>
        </authorList>
    </citation>
    <scope>NUCLEOTIDE SEQUENCE [LARGE SCALE GENOMIC DNA]</scope>
    <source>
        <strain evidence="1 2">HHB13444</strain>
    </source>
</reference>
<protein>
    <submittedName>
        <fullName evidence="1">Uncharacterized protein</fullName>
    </submittedName>
</protein>
<organism evidence="1 2">
    <name type="scientific">Polyporus arcularius HHB13444</name>
    <dbReference type="NCBI Taxonomy" id="1314778"/>
    <lineage>
        <taxon>Eukaryota</taxon>
        <taxon>Fungi</taxon>
        <taxon>Dikarya</taxon>
        <taxon>Basidiomycota</taxon>
        <taxon>Agaricomycotina</taxon>
        <taxon>Agaricomycetes</taxon>
        <taxon>Polyporales</taxon>
        <taxon>Polyporaceae</taxon>
        <taxon>Polyporus</taxon>
    </lineage>
</organism>
<dbReference type="EMBL" id="ML213054">
    <property type="protein sequence ID" value="TFK77873.1"/>
    <property type="molecule type" value="Genomic_DNA"/>
</dbReference>